<accession>A0A4Y2PSN5</accession>
<protein>
    <submittedName>
        <fullName evidence="1">Uncharacterized protein</fullName>
    </submittedName>
</protein>
<dbReference type="Proteomes" id="UP000499080">
    <property type="component" value="Unassembled WGS sequence"/>
</dbReference>
<reference evidence="1 2" key="1">
    <citation type="journal article" date="2019" name="Sci. Rep.">
        <title>Orb-weaving spider Araneus ventricosus genome elucidates the spidroin gene catalogue.</title>
        <authorList>
            <person name="Kono N."/>
            <person name="Nakamura H."/>
            <person name="Ohtoshi R."/>
            <person name="Moran D.A.P."/>
            <person name="Shinohara A."/>
            <person name="Yoshida Y."/>
            <person name="Fujiwara M."/>
            <person name="Mori M."/>
            <person name="Tomita M."/>
            <person name="Arakawa K."/>
        </authorList>
    </citation>
    <scope>NUCLEOTIDE SEQUENCE [LARGE SCALE GENOMIC DNA]</scope>
</reference>
<dbReference type="AlphaFoldDB" id="A0A4Y2PSN5"/>
<name>A0A4Y2PSN5_ARAVE</name>
<sequence>MTFRQQDLDTLKVDQLHTIYFRRFPADWCFVRVQDVTNSHWATDRRQFYFNNCLCLLNNDNENIASRATRTFLISILPSVHRELNALLDFNVGNELYKSTSPLIISHAVLVA</sequence>
<keyword evidence="2" id="KW-1185">Reference proteome</keyword>
<dbReference type="EMBL" id="BGPR01012022">
    <property type="protein sequence ID" value="GBN54132.1"/>
    <property type="molecule type" value="Genomic_DNA"/>
</dbReference>
<evidence type="ECO:0000313" key="2">
    <source>
        <dbReference type="Proteomes" id="UP000499080"/>
    </source>
</evidence>
<comment type="caution">
    <text evidence="1">The sequence shown here is derived from an EMBL/GenBank/DDBJ whole genome shotgun (WGS) entry which is preliminary data.</text>
</comment>
<evidence type="ECO:0000313" key="1">
    <source>
        <dbReference type="EMBL" id="GBN54132.1"/>
    </source>
</evidence>
<gene>
    <name evidence="1" type="ORF">AVEN_66792_1</name>
</gene>
<proteinExistence type="predicted"/>
<organism evidence="1 2">
    <name type="scientific">Araneus ventricosus</name>
    <name type="common">Orbweaver spider</name>
    <name type="synonym">Epeira ventricosa</name>
    <dbReference type="NCBI Taxonomy" id="182803"/>
    <lineage>
        <taxon>Eukaryota</taxon>
        <taxon>Metazoa</taxon>
        <taxon>Ecdysozoa</taxon>
        <taxon>Arthropoda</taxon>
        <taxon>Chelicerata</taxon>
        <taxon>Arachnida</taxon>
        <taxon>Araneae</taxon>
        <taxon>Araneomorphae</taxon>
        <taxon>Entelegynae</taxon>
        <taxon>Araneoidea</taxon>
        <taxon>Araneidae</taxon>
        <taxon>Araneus</taxon>
    </lineage>
</organism>